<feature type="transmembrane region" description="Helical" evidence="5">
    <location>
        <begin position="405"/>
        <end position="432"/>
    </location>
</feature>
<dbReference type="Proteomes" id="UP001432322">
    <property type="component" value="Unassembled WGS sequence"/>
</dbReference>
<dbReference type="CDD" id="cd19051">
    <property type="entry name" value="LGIC_TM_cation"/>
    <property type="match status" value="1"/>
</dbReference>
<keyword evidence="8" id="KW-1185">Reference proteome</keyword>
<dbReference type="PRINTS" id="PR00252">
    <property type="entry name" value="NRIONCHANNEL"/>
</dbReference>
<evidence type="ECO:0000256" key="3">
    <source>
        <dbReference type="ARBA" id="ARBA00022989"/>
    </source>
</evidence>
<sequence>ESLANLTIYDNSSLIDSFNGSLPEEVFRLQNDSSFSLLSSRPLIYPSATEKKRRYLLELHRLYNDVMRNYEKNLSPAFSRIDDPNHPPPMIVNLVVESVNLLDLNENEQILNLVMDTVMTWEDQRLSWNADSYSGIGEMYIRRKELWLPDVSPYECQMIDELRPEEARVVQVNNNGKAEYRITLILGCVCKLQLDDYPFDSQMCKSQFFVYQHNSRVLRVKGRMDMNTTHIEGNDVWDMMNVNTTEGNITYNSPLFGVIQLNVAEFTIEITRNYLFYIVFIIMPTSLLSIISLLAMFHEEIDEFNMLGKISIGIGVLTAMTLILTIVADSVPRKKQIPVLATFIIANIFLSAIATFFVILNPSRKLVKLLKRLCKIDVKSTNILHTDQFPINSPQRRLSDKCLRVLIWILECNLILLVIFECASIGLLAYIAEAWSNPY</sequence>
<evidence type="ECO:0000259" key="6">
    <source>
        <dbReference type="Pfam" id="PF02931"/>
    </source>
</evidence>
<dbReference type="Gene3D" id="2.70.170.10">
    <property type="entry name" value="Neurotransmitter-gated ion-channel ligand-binding domain"/>
    <property type="match status" value="1"/>
</dbReference>
<keyword evidence="5" id="KW-0406">Ion transport</keyword>
<comment type="similarity">
    <text evidence="5">Belongs to the ligand-gated ion channel (TC 1.A.9) family.</text>
</comment>
<dbReference type="InterPro" id="IPR006202">
    <property type="entry name" value="Neur_chan_lig-bd"/>
</dbReference>
<evidence type="ECO:0000256" key="4">
    <source>
        <dbReference type="ARBA" id="ARBA00023136"/>
    </source>
</evidence>
<keyword evidence="5" id="KW-0813">Transport</keyword>
<protein>
    <recommendedName>
        <fullName evidence="6">Neurotransmitter-gated ion-channel ligand-binding domain-containing protein</fullName>
    </recommendedName>
</protein>
<dbReference type="InterPro" id="IPR006201">
    <property type="entry name" value="Neur_channel"/>
</dbReference>
<dbReference type="GO" id="GO:0004888">
    <property type="term" value="F:transmembrane signaling receptor activity"/>
    <property type="evidence" value="ECO:0007669"/>
    <property type="project" value="InterPro"/>
</dbReference>
<dbReference type="SUPFAM" id="SSF90112">
    <property type="entry name" value="Neurotransmitter-gated ion-channel transmembrane pore"/>
    <property type="match status" value="1"/>
</dbReference>
<dbReference type="PANTHER" id="PTHR18945">
    <property type="entry name" value="NEUROTRANSMITTER GATED ION CHANNEL"/>
    <property type="match status" value="1"/>
</dbReference>
<keyword evidence="2 5" id="KW-0812">Transmembrane</keyword>
<dbReference type="InterPro" id="IPR018000">
    <property type="entry name" value="Neurotransmitter_ion_chnl_CS"/>
</dbReference>
<feature type="transmembrane region" description="Helical" evidence="5">
    <location>
        <begin position="274"/>
        <end position="295"/>
    </location>
</feature>
<feature type="non-terminal residue" evidence="7">
    <location>
        <position position="1"/>
    </location>
</feature>
<dbReference type="InterPro" id="IPR036719">
    <property type="entry name" value="Neuro-gated_channel_TM_sf"/>
</dbReference>
<dbReference type="SUPFAM" id="SSF63712">
    <property type="entry name" value="Nicotinic receptor ligand binding domain-like"/>
    <property type="match status" value="1"/>
</dbReference>
<gene>
    <name evidence="7" type="ORF">PFISCL1PPCAC_15168</name>
</gene>
<evidence type="ECO:0000313" key="7">
    <source>
        <dbReference type="EMBL" id="GMT23871.1"/>
    </source>
</evidence>
<dbReference type="GO" id="GO:0016020">
    <property type="term" value="C:membrane"/>
    <property type="evidence" value="ECO:0007669"/>
    <property type="project" value="UniProtKB-SubCell"/>
</dbReference>
<feature type="transmembrane region" description="Helical" evidence="5">
    <location>
        <begin position="340"/>
        <end position="360"/>
    </location>
</feature>
<comment type="caution">
    <text evidence="7">The sequence shown here is derived from an EMBL/GenBank/DDBJ whole genome shotgun (WGS) entry which is preliminary data.</text>
</comment>
<keyword evidence="5" id="KW-0407">Ion channel</keyword>
<dbReference type="PROSITE" id="PS00236">
    <property type="entry name" value="NEUROTR_ION_CHANNEL"/>
    <property type="match status" value="1"/>
</dbReference>
<accession>A0AAV5VZE9</accession>
<dbReference type="EMBL" id="BTSY01000004">
    <property type="protein sequence ID" value="GMT23871.1"/>
    <property type="molecule type" value="Genomic_DNA"/>
</dbReference>
<reference evidence="7" key="1">
    <citation type="submission" date="2023-10" db="EMBL/GenBank/DDBJ databases">
        <title>Genome assembly of Pristionchus species.</title>
        <authorList>
            <person name="Yoshida K."/>
            <person name="Sommer R.J."/>
        </authorList>
    </citation>
    <scope>NUCLEOTIDE SEQUENCE</scope>
    <source>
        <strain evidence="7">RS5133</strain>
    </source>
</reference>
<dbReference type="GO" id="GO:0005230">
    <property type="term" value="F:extracellular ligand-gated monoatomic ion channel activity"/>
    <property type="evidence" value="ECO:0007669"/>
    <property type="project" value="InterPro"/>
</dbReference>
<feature type="domain" description="Neurotransmitter-gated ion-channel ligand-binding" evidence="6">
    <location>
        <begin position="60"/>
        <end position="273"/>
    </location>
</feature>
<name>A0AAV5VZE9_9BILA</name>
<dbReference type="Pfam" id="PF02931">
    <property type="entry name" value="Neur_chan_LBD"/>
    <property type="match status" value="1"/>
</dbReference>
<dbReference type="InterPro" id="IPR038050">
    <property type="entry name" value="Neuro_actylchol_rec"/>
</dbReference>
<dbReference type="CDD" id="cd18989">
    <property type="entry name" value="LGIC_ECD_cation"/>
    <property type="match status" value="1"/>
</dbReference>
<keyword evidence="4 5" id="KW-0472">Membrane</keyword>
<evidence type="ECO:0000256" key="2">
    <source>
        <dbReference type="ARBA" id="ARBA00022692"/>
    </source>
</evidence>
<feature type="transmembrane region" description="Helical" evidence="5">
    <location>
        <begin position="307"/>
        <end position="328"/>
    </location>
</feature>
<dbReference type="AlphaFoldDB" id="A0AAV5VZE9"/>
<keyword evidence="3 5" id="KW-1133">Transmembrane helix</keyword>
<organism evidence="7 8">
    <name type="scientific">Pristionchus fissidentatus</name>
    <dbReference type="NCBI Taxonomy" id="1538716"/>
    <lineage>
        <taxon>Eukaryota</taxon>
        <taxon>Metazoa</taxon>
        <taxon>Ecdysozoa</taxon>
        <taxon>Nematoda</taxon>
        <taxon>Chromadorea</taxon>
        <taxon>Rhabditida</taxon>
        <taxon>Rhabditina</taxon>
        <taxon>Diplogasteromorpha</taxon>
        <taxon>Diplogasteroidea</taxon>
        <taxon>Neodiplogasteridae</taxon>
        <taxon>Pristionchus</taxon>
    </lineage>
</organism>
<dbReference type="Gene3D" id="1.20.58.390">
    <property type="entry name" value="Neurotransmitter-gated ion-channel transmembrane domain"/>
    <property type="match status" value="1"/>
</dbReference>
<evidence type="ECO:0000313" key="8">
    <source>
        <dbReference type="Proteomes" id="UP001432322"/>
    </source>
</evidence>
<proteinExistence type="inferred from homology"/>
<dbReference type="InterPro" id="IPR036734">
    <property type="entry name" value="Neur_chan_lig-bd_sf"/>
</dbReference>
<evidence type="ECO:0000256" key="1">
    <source>
        <dbReference type="ARBA" id="ARBA00004141"/>
    </source>
</evidence>
<comment type="subcellular location">
    <subcellularLocation>
        <location evidence="1">Membrane</location>
        <topology evidence="1">Multi-pass membrane protein</topology>
    </subcellularLocation>
</comment>
<evidence type="ECO:0000256" key="5">
    <source>
        <dbReference type="RuleBase" id="RU000687"/>
    </source>
</evidence>